<accession>A0A1M2V7Z4</accession>
<dbReference type="AlphaFoldDB" id="A0A1M2V7Z4"/>
<sequence length="99" mass="11401">MLYAISARSVTHERQTWDSGARPDCTYVAHIHMGHASATFTSHEFLEEAIGLKTRRDHIGLFQQPGNSQKLWLLGELFRPHKPQHQEKMGCLDRTMRAM</sequence>
<gene>
    <name evidence="1" type="ORF">TRAPUB_5695</name>
</gene>
<comment type="caution">
    <text evidence="1">The sequence shown here is derived from an EMBL/GenBank/DDBJ whole genome shotgun (WGS) entry which is preliminary data.</text>
</comment>
<evidence type="ECO:0000313" key="1">
    <source>
        <dbReference type="EMBL" id="OJT03667.1"/>
    </source>
</evidence>
<evidence type="ECO:0000313" key="2">
    <source>
        <dbReference type="Proteomes" id="UP000184267"/>
    </source>
</evidence>
<proteinExistence type="predicted"/>
<protein>
    <submittedName>
        <fullName evidence="1">Uncharacterized protein</fullName>
    </submittedName>
</protein>
<dbReference type="EMBL" id="MNAD01001602">
    <property type="protein sequence ID" value="OJT03667.1"/>
    <property type="molecule type" value="Genomic_DNA"/>
</dbReference>
<organism evidence="1 2">
    <name type="scientific">Trametes pubescens</name>
    <name type="common">White-rot fungus</name>
    <dbReference type="NCBI Taxonomy" id="154538"/>
    <lineage>
        <taxon>Eukaryota</taxon>
        <taxon>Fungi</taxon>
        <taxon>Dikarya</taxon>
        <taxon>Basidiomycota</taxon>
        <taxon>Agaricomycotina</taxon>
        <taxon>Agaricomycetes</taxon>
        <taxon>Polyporales</taxon>
        <taxon>Polyporaceae</taxon>
        <taxon>Trametes</taxon>
    </lineage>
</organism>
<name>A0A1M2V7Z4_TRAPU</name>
<keyword evidence="2" id="KW-1185">Reference proteome</keyword>
<dbReference type="Proteomes" id="UP000184267">
    <property type="component" value="Unassembled WGS sequence"/>
</dbReference>
<reference evidence="1 2" key="1">
    <citation type="submission" date="2016-10" db="EMBL/GenBank/DDBJ databases">
        <title>Genome sequence of the basidiomycete white-rot fungus Trametes pubescens.</title>
        <authorList>
            <person name="Makela M.R."/>
            <person name="Granchi Z."/>
            <person name="Peng M."/>
            <person name="De Vries R.P."/>
            <person name="Grigoriev I."/>
            <person name="Riley R."/>
            <person name="Hilden K."/>
        </authorList>
    </citation>
    <scope>NUCLEOTIDE SEQUENCE [LARGE SCALE GENOMIC DNA]</scope>
    <source>
        <strain evidence="1 2">FBCC735</strain>
    </source>
</reference>